<dbReference type="Pfam" id="PF10406">
    <property type="entry name" value="TAF8_C"/>
    <property type="match status" value="1"/>
</dbReference>
<evidence type="ECO:0000256" key="3">
    <source>
        <dbReference type="ARBA" id="ARBA00017307"/>
    </source>
</evidence>
<dbReference type="PANTHER" id="PTHR46469">
    <property type="entry name" value="TRANSCRIPTION INITIATION FACTOR TFIID SUBUNIT 8"/>
    <property type="match status" value="1"/>
</dbReference>
<evidence type="ECO:0000259" key="8">
    <source>
        <dbReference type="SMART" id="SM00576"/>
    </source>
</evidence>
<keyword evidence="5" id="KW-0804">Transcription</keyword>
<dbReference type="InterPro" id="IPR006565">
    <property type="entry name" value="BTP"/>
</dbReference>
<gene>
    <name evidence="9" type="ORF">AAF712_002162</name>
</gene>
<comment type="caution">
    <text evidence="9">The sequence shown here is derived from an EMBL/GenBank/DDBJ whole genome shotgun (WGS) entry which is preliminary data.</text>
</comment>
<evidence type="ECO:0000256" key="5">
    <source>
        <dbReference type="ARBA" id="ARBA00023163"/>
    </source>
</evidence>
<comment type="subcellular location">
    <subcellularLocation>
        <location evidence="1">Nucleus</location>
    </subcellularLocation>
</comment>
<accession>A0ABR3AAG6</accession>
<evidence type="ECO:0000256" key="4">
    <source>
        <dbReference type="ARBA" id="ARBA00023015"/>
    </source>
</evidence>
<protein>
    <recommendedName>
        <fullName evidence="3">Transcription initiation factor TFIID subunit 8</fullName>
    </recommendedName>
</protein>
<evidence type="ECO:0000256" key="1">
    <source>
        <dbReference type="ARBA" id="ARBA00004123"/>
    </source>
</evidence>
<sequence length="308" mass="33750">MSINPYPMIPASAFANLPAPTTTINNNNANVNNTNNLNMNTSTPIPAPNPAPNLNVPKPTFYPAFPHLQFAVSTNSASQEPPRPPSPVQPAVTPSVASTCVRKLISSELKGAGFDGAQAAAMERLEQEVAAFVQRLYLHAHEYAELSNRSGPVATDVLRTCDDYGLPTENLRQVKAKTNKRKRKAPDTFHNAELFSQESRPSTPELLPSDEEDTPPNIPSTIRNLPPGYPKLPPKHTYLQTPISPPKKAALPSLEKKLKTAGLVQESLKNLLLATEDNSNQEDAELLGHIVNWEVNIRPRKKWKVGRT</sequence>
<proteinExistence type="inferred from homology"/>
<dbReference type="InterPro" id="IPR019473">
    <property type="entry name" value="TFIID_su8_C"/>
</dbReference>
<dbReference type="CDD" id="cd00076">
    <property type="entry name" value="HFD_SF"/>
    <property type="match status" value="1"/>
</dbReference>
<dbReference type="Proteomes" id="UP001437256">
    <property type="component" value="Unassembled WGS sequence"/>
</dbReference>
<evidence type="ECO:0000256" key="2">
    <source>
        <dbReference type="ARBA" id="ARBA00008767"/>
    </source>
</evidence>
<evidence type="ECO:0000313" key="9">
    <source>
        <dbReference type="EMBL" id="KAL0070941.1"/>
    </source>
</evidence>
<name>A0ABR3AAG6_9AGAR</name>
<keyword evidence="6" id="KW-0539">Nucleus</keyword>
<evidence type="ECO:0000256" key="6">
    <source>
        <dbReference type="ARBA" id="ARBA00023242"/>
    </source>
</evidence>
<keyword evidence="10" id="KW-1185">Reference proteome</keyword>
<dbReference type="InterPro" id="IPR037818">
    <property type="entry name" value="TAF8"/>
</dbReference>
<feature type="region of interest" description="Disordered" evidence="7">
    <location>
        <begin position="73"/>
        <end position="93"/>
    </location>
</feature>
<organism evidence="9 10">
    <name type="scientific">Marasmius tenuissimus</name>
    <dbReference type="NCBI Taxonomy" id="585030"/>
    <lineage>
        <taxon>Eukaryota</taxon>
        <taxon>Fungi</taxon>
        <taxon>Dikarya</taxon>
        <taxon>Basidiomycota</taxon>
        <taxon>Agaricomycotina</taxon>
        <taxon>Agaricomycetes</taxon>
        <taxon>Agaricomycetidae</taxon>
        <taxon>Agaricales</taxon>
        <taxon>Marasmiineae</taxon>
        <taxon>Marasmiaceae</taxon>
        <taxon>Marasmius</taxon>
    </lineage>
</organism>
<feature type="region of interest" description="Disordered" evidence="7">
    <location>
        <begin position="194"/>
        <end position="217"/>
    </location>
</feature>
<keyword evidence="4" id="KW-0805">Transcription regulation</keyword>
<comment type="similarity">
    <text evidence="2">Belongs to the TAF8 family.</text>
</comment>
<reference evidence="9 10" key="1">
    <citation type="submission" date="2024-05" db="EMBL/GenBank/DDBJ databases">
        <title>A draft genome resource for the thread blight pathogen Marasmius tenuissimus strain MS-2.</title>
        <authorList>
            <person name="Yulfo-Soto G.E."/>
            <person name="Baruah I.K."/>
            <person name="Amoako-Attah I."/>
            <person name="Bukari Y."/>
            <person name="Meinhardt L.W."/>
            <person name="Bailey B.A."/>
            <person name="Cohen S.P."/>
        </authorList>
    </citation>
    <scope>NUCLEOTIDE SEQUENCE [LARGE SCALE GENOMIC DNA]</scope>
    <source>
        <strain evidence="9 10">MS-2</strain>
    </source>
</reference>
<dbReference type="Gene3D" id="1.10.20.10">
    <property type="entry name" value="Histone, subunit A"/>
    <property type="match status" value="1"/>
</dbReference>
<dbReference type="Pfam" id="PF07524">
    <property type="entry name" value="Bromo_TP"/>
    <property type="match status" value="1"/>
</dbReference>
<dbReference type="SMART" id="SM00576">
    <property type="entry name" value="BTP"/>
    <property type="match status" value="1"/>
</dbReference>
<dbReference type="PANTHER" id="PTHR46469:SF1">
    <property type="entry name" value="TRANSCRIPTION INITIATION FACTOR TFIID SUBUNIT 8"/>
    <property type="match status" value="1"/>
</dbReference>
<dbReference type="EMBL" id="JBBXMP010000005">
    <property type="protein sequence ID" value="KAL0070941.1"/>
    <property type="molecule type" value="Genomic_DNA"/>
</dbReference>
<evidence type="ECO:0000313" key="10">
    <source>
        <dbReference type="Proteomes" id="UP001437256"/>
    </source>
</evidence>
<feature type="domain" description="Bromodomain associated" evidence="8">
    <location>
        <begin position="95"/>
        <end position="170"/>
    </location>
</feature>
<dbReference type="InterPro" id="IPR009072">
    <property type="entry name" value="Histone-fold"/>
</dbReference>
<evidence type="ECO:0000256" key="7">
    <source>
        <dbReference type="SAM" id="MobiDB-lite"/>
    </source>
</evidence>